<feature type="compositionally biased region" description="Low complexity" evidence="1">
    <location>
        <begin position="483"/>
        <end position="521"/>
    </location>
</feature>
<proteinExistence type="predicted"/>
<keyword evidence="2" id="KW-0732">Signal</keyword>
<dbReference type="Pfam" id="PF04294">
    <property type="entry name" value="VanW"/>
    <property type="match status" value="1"/>
</dbReference>
<feature type="signal peptide" evidence="2">
    <location>
        <begin position="1"/>
        <end position="28"/>
    </location>
</feature>
<name>A0ABS8EU75_9FIRM</name>
<dbReference type="Pfam" id="PF12229">
    <property type="entry name" value="PG_binding_4"/>
    <property type="match status" value="1"/>
</dbReference>
<evidence type="ECO:0000313" key="5">
    <source>
        <dbReference type="Proteomes" id="UP001299235"/>
    </source>
</evidence>
<evidence type="ECO:0000256" key="1">
    <source>
        <dbReference type="SAM" id="MobiDB-lite"/>
    </source>
</evidence>
<evidence type="ECO:0000259" key="3">
    <source>
        <dbReference type="Pfam" id="PF12229"/>
    </source>
</evidence>
<feature type="region of interest" description="Disordered" evidence="1">
    <location>
        <begin position="483"/>
        <end position="547"/>
    </location>
</feature>
<dbReference type="RefSeq" id="WP_248835084.1">
    <property type="nucleotide sequence ID" value="NZ_JAJEQE010000013.1"/>
</dbReference>
<dbReference type="InterPro" id="IPR007391">
    <property type="entry name" value="Vancomycin_resist_VanW"/>
</dbReference>
<keyword evidence="5" id="KW-1185">Reference proteome</keyword>
<dbReference type="EMBL" id="JAJEQE010000013">
    <property type="protein sequence ID" value="MCC2148756.1"/>
    <property type="molecule type" value="Genomic_DNA"/>
</dbReference>
<feature type="chain" id="PRO_5046152141" evidence="2">
    <location>
        <begin position="29"/>
        <end position="547"/>
    </location>
</feature>
<dbReference type="PANTHER" id="PTHR35788">
    <property type="entry name" value="EXPORTED PROTEIN-RELATED"/>
    <property type="match status" value="1"/>
</dbReference>
<dbReference type="Proteomes" id="UP001299235">
    <property type="component" value="Unassembled WGS sequence"/>
</dbReference>
<reference evidence="4 5" key="1">
    <citation type="submission" date="2021-10" db="EMBL/GenBank/DDBJ databases">
        <title>Anaerobic single-cell dispensing facilitates the cultivation of human gut bacteria.</title>
        <authorList>
            <person name="Afrizal A."/>
        </authorList>
    </citation>
    <scope>NUCLEOTIDE SEQUENCE [LARGE SCALE GENOMIC DNA]</scope>
    <source>
        <strain evidence="4 5">CLA-AA-H246</strain>
    </source>
</reference>
<feature type="domain" description="YoaR-like putative peptidoglycan binding" evidence="3">
    <location>
        <begin position="82"/>
        <end position="191"/>
    </location>
</feature>
<dbReference type="InterPro" id="IPR022029">
    <property type="entry name" value="YoaR-like_PG-bd"/>
</dbReference>
<comment type="caution">
    <text evidence="4">The sequence shown here is derived from an EMBL/GenBank/DDBJ whole genome shotgun (WGS) entry which is preliminary data.</text>
</comment>
<gene>
    <name evidence="4" type="ORF">LKD42_05760</name>
</gene>
<dbReference type="PANTHER" id="PTHR35788:SF1">
    <property type="entry name" value="EXPORTED PROTEIN"/>
    <property type="match status" value="1"/>
</dbReference>
<accession>A0ABS8EU75</accession>
<dbReference type="InterPro" id="IPR052913">
    <property type="entry name" value="Glycopeptide_resist_protein"/>
</dbReference>
<organism evidence="4 5">
    <name type="scientific">Hominisplanchenecus faecis</name>
    <dbReference type="NCBI Taxonomy" id="2885351"/>
    <lineage>
        <taxon>Bacteria</taxon>
        <taxon>Bacillati</taxon>
        <taxon>Bacillota</taxon>
        <taxon>Clostridia</taxon>
        <taxon>Lachnospirales</taxon>
        <taxon>Lachnospiraceae</taxon>
        <taxon>Hominisplanchenecus</taxon>
    </lineage>
</organism>
<evidence type="ECO:0000313" key="4">
    <source>
        <dbReference type="EMBL" id="MCC2148756.1"/>
    </source>
</evidence>
<sequence>MKKIGVLGLMAALAVTGAVAFLPKGVMAAEDSDQTISQGVYIGDVDVSGMTQEEAKKAVEDGMSEAKAANITLKVDDQETVVSAKDLGLSWANEEVVQEAAELGKSGNIIKRYKDKKDLENESRKYDIDYSVDRSSIQKVLEEKEDVFNREPTDAQLSTENGAFEVVQGENGIELNVEKSVKKILKYLKTDWDGKNTTIELAADIKEPECTTEDLASITDVLGTATTYYGSTTGRNKNVETGAEKLNGHILMPGEEFSVTDAVVPFTEENGYELAPSYESGKVVDSYGGGICQVSTTLYNAVLNAELEVLERHNHTMIVTYVDPSKDAAIAEGLMDLRFANNTDYPIYISGYAYGGELTFTIYGHETRDPNRTVEYVSETTGTTTADGVALYATDQPVGYLSQTQGALQGLTAVLWKYVTENGETTKEQVNSSTYQATPVCYDVGVNTDNPTVAAAIQSAIANNDLNQVQAIISGNYGQTSTATADQAQSESQAQDQTQSESQAADQQQSESQAQSDSAADNTQGGDGSSTPDVALPDDPTNGAVIE</sequence>
<protein>
    <submittedName>
        <fullName evidence="4">VanW family protein</fullName>
    </submittedName>
</protein>
<evidence type="ECO:0000256" key="2">
    <source>
        <dbReference type="SAM" id="SignalP"/>
    </source>
</evidence>